<dbReference type="Proteomes" id="UP000314294">
    <property type="component" value="Unassembled WGS sequence"/>
</dbReference>
<reference evidence="1 2" key="1">
    <citation type="submission" date="2019-03" db="EMBL/GenBank/DDBJ databases">
        <title>First draft genome of Liparis tanakae, snailfish: a comprehensive survey of snailfish specific genes.</title>
        <authorList>
            <person name="Kim W."/>
            <person name="Song I."/>
            <person name="Jeong J.-H."/>
            <person name="Kim D."/>
            <person name="Kim S."/>
            <person name="Ryu S."/>
            <person name="Song J.Y."/>
            <person name="Lee S.K."/>
        </authorList>
    </citation>
    <scope>NUCLEOTIDE SEQUENCE [LARGE SCALE GENOMIC DNA]</scope>
    <source>
        <tissue evidence="1">Muscle</tissue>
    </source>
</reference>
<evidence type="ECO:0000313" key="1">
    <source>
        <dbReference type="EMBL" id="TNN54730.1"/>
    </source>
</evidence>
<gene>
    <name evidence="1" type="ORF">EYF80_035073</name>
</gene>
<proteinExistence type="predicted"/>
<comment type="caution">
    <text evidence="1">The sequence shown here is derived from an EMBL/GenBank/DDBJ whole genome shotgun (WGS) entry which is preliminary data.</text>
</comment>
<dbReference type="EMBL" id="SRLO01000476">
    <property type="protein sequence ID" value="TNN54730.1"/>
    <property type="molecule type" value="Genomic_DNA"/>
</dbReference>
<dbReference type="OrthoDB" id="10008580at2759"/>
<dbReference type="AlphaFoldDB" id="A0A4Z2GNA6"/>
<accession>A0A4Z2GNA6</accession>
<organism evidence="1 2">
    <name type="scientific">Liparis tanakae</name>
    <name type="common">Tanaka's snailfish</name>
    <dbReference type="NCBI Taxonomy" id="230148"/>
    <lineage>
        <taxon>Eukaryota</taxon>
        <taxon>Metazoa</taxon>
        <taxon>Chordata</taxon>
        <taxon>Craniata</taxon>
        <taxon>Vertebrata</taxon>
        <taxon>Euteleostomi</taxon>
        <taxon>Actinopterygii</taxon>
        <taxon>Neopterygii</taxon>
        <taxon>Teleostei</taxon>
        <taxon>Neoteleostei</taxon>
        <taxon>Acanthomorphata</taxon>
        <taxon>Eupercaria</taxon>
        <taxon>Perciformes</taxon>
        <taxon>Cottioidei</taxon>
        <taxon>Cottales</taxon>
        <taxon>Liparidae</taxon>
        <taxon>Liparis</taxon>
    </lineage>
</organism>
<name>A0A4Z2GNA6_9TELE</name>
<evidence type="ECO:0000313" key="2">
    <source>
        <dbReference type="Proteomes" id="UP000314294"/>
    </source>
</evidence>
<protein>
    <submittedName>
        <fullName evidence="1">Uncharacterized protein</fullName>
    </submittedName>
</protein>
<keyword evidence="2" id="KW-1185">Reference proteome</keyword>
<sequence length="214" mass="23376">MICQIHLDILVGVARRGLDQSHAEELQELTNLVHASNLRADNDRINPRSKPGNGANAAPARCHLSQLRCLLKNLHLPLTTSAGVEGVPLTLDHDHHCILLSANDLANIIGVSGALTPLTKPEKKHGDQFASLHHIVRLLKRMSSGATPGQIRKLSHSITMRVIEVEEFLRSPPDGFIVESLPSASGPAHHITARKGKERFKHTQIINVITTSLH</sequence>